<dbReference type="GO" id="GO:0006629">
    <property type="term" value="P:lipid metabolic process"/>
    <property type="evidence" value="ECO:0007669"/>
    <property type="project" value="TreeGrafter"/>
</dbReference>
<dbReference type="InterPro" id="IPR000566">
    <property type="entry name" value="Lipocln_cytosolic_FA-bd_dom"/>
</dbReference>
<evidence type="ECO:0000256" key="3">
    <source>
        <dbReference type="PIRNR" id="PIRNR036893"/>
    </source>
</evidence>
<dbReference type="Proteomes" id="UP000694844">
    <property type="component" value="Chromosome 3"/>
</dbReference>
<dbReference type="InterPro" id="IPR022271">
    <property type="entry name" value="Lipocalin_ApoD"/>
</dbReference>
<sequence>MKRTLLVQICLLGLSKAFIVGGNSCMSPPVAMGFQNERYNGLWYEVAKAQTSGGAFFEKDCVCTTIDIQPVSSSNNGDSTAINSCRKLAPSGDFMNATGTLSNEGPNGHWKEGFFPGAPKADYTIVYLTDTVAVEYDCSSFLGLFTNYCIHILSRTPTISTEDEAAAIKYAESLGLNTQNLPFHKTLQAGCW</sequence>
<protein>
    <submittedName>
        <fullName evidence="6">Apolipoprotein D-like</fullName>
    </submittedName>
</protein>
<keyword evidence="2" id="KW-0446">Lipid-binding</keyword>
<dbReference type="RefSeq" id="XP_022327623.1">
    <property type="nucleotide sequence ID" value="XM_022471915.1"/>
</dbReference>
<keyword evidence="3" id="KW-0732">Signal</keyword>
<evidence type="ECO:0000256" key="1">
    <source>
        <dbReference type="ARBA" id="ARBA00006889"/>
    </source>
</evidence>
<keyword evidence="5" id="KW-1185">Reference proteome</keyword>
<dbReference type="PIRSF" id="PIRSF036893">
    <property type="entry name" value="Lipocalin_ApoD"/>
    <property type="match status" value="1"/>
</dbReference>
<dbReference type="KEGG" id="cvn:111126959"/>
<comment type="similarity">
    <text evidence="1 3">Belongs to the calycin superfamily. Lipocalin family.</text>
</comment>
<dbReference type="AlphaFoldDB" id="A0A8B8DID0"/>
<dbReference type="Gene3D" id="2.40.128.20">
    <property type="match status" value="1"/>
</dbReference>
<dbReference type="SUPFAM" id="SSF50814">
    <property type="entry name" value="Lipocalins"/>
    <property type="match status" value="1"/>
</dbReference>
<dbReference type="GO" id="GO:0008289">
    <property type="term" value="F:lipid binding"/>
    <property type="evidence" value="ECO:0007669"/>
    <property type="project" value="UniProtKB-KW"/>
</dbReference>
<dbReference type="InterPro" id="IPR012674">
    <property type="entry name" value="Calycin"/>
</dbReference>
<dbReference type="Pfam" id="PF08212">
    <property type="entry name" value="Lipocalin_2"/>
    <property type="match status" value="1"/>
</dbReference>
<dbReference type="PROSITE" id="PS00213">
    <property type="entry name" value="LIPOCALIN"/>
    <property type="match status" value="1"/>
</dbReference>
<feature type="chain" id="PRO_5034363298" evidence="3">
    <location>
        <begin position="18"/>
        <end position="192"/>
    </location>
</feature>
<evidence type="ECO:0000313" key="5">
    <source>
        <dbReference type="Proteomes" id="UP000694844"/>
    </source>
</evidence>
<name>A0A8B8DID0_CRAVI</name>
<accession>A0A8B8DID0</accession>
<dbReference type="InterPro" id="IPR022272">
    <property type="entry name" value="Lipocalin_CS"/>
</dbReference>
<dbReference type="PANTHER" id="PTHR10612">
    <property type="entry name" value="APOLIPOPROTEIN D"/>
    <property type="match status" value="1"/>
</dbReference>
<feature type="domain" description="Lipocalin/cytosolic fatty-acid binding" evidence="4">
    <location>
        <begin position="37"/>
        <end position="182"/>
    </location>
</feature>
<organism evidence="5 6">
    <name type="scientific">Crassostrea virginica</name>
    <name type="common">Eastern oyster</name>
    <dbReference type="NCBI Taxonomy" id="6565"/>
    <lineage>
        <taxon>Eukaryota</taxon>
        <taxon>Metazoa</taxon>
        <taxon>Spiralia</taxon>
        <taxon>Lophotrochozoa</taxon>
        <taxon>Mollusca</taxon>
        <taxon>Bivalvia</taxon>
        <taxon>Autobranchia</taxon>
        <taxon>Pteriomorphia</taxon>
        <taxon>Ostreida</taxon>
        <taxon>Ostreoidea</taxon>
        <taxon>Ostreidae</taxon>
        <taxon>Crassostrea</taxon>
    </lineage>
</organism>
<evidence type="ECO:0000259" key="4">
    <source>
        <dbReference type="Pfam" id="PF08212"/>
    </source>
</evidence>
<dbReference type="PANTHER" id="PTHR10612:SF62">
    <property type="entry name" value="LIPOCALIN_CYTOSOLIC FATTY-ACID BINDING DOMAIN-CONTAINING PROTEIN"/>
    <property type="match status" value="1"/>
</dbReference>
<evidence type="ECO:0000256" key="2">
    <source>
        <dbReference type="ARBA" id="ARBA00023121"/>
    </source>
</evidence>
<proteinExistence type="inferred from homology"/>
<dbReference type="GO" id="GO:0000302">
    <property type="term" value="P:response to reactive oxygen species"/>
    <property type="evidence" value="ECO:0007669"/>
    <property type="project" value="TreeGrafter"/>
</dbReference>
<dbReference type="GO" id="GO:0005737">
    <property type="term" value="C:cytoplasm"/>
    <property type="evidence" value="ECO:0007669"/>
    <property type="project" value="TreeGrafter"/>
</dbReference>
<evidence type="ECO:0000313" key="6">
    <source>
        <dbReference type="RefSeq" id="XP_022327623.1"/>
    </source>
</evidence>
<gene>
    <name evidence="6" type="primary">LOC111126959</name>
</gene>
<feature type="signal peptide" evidence="3">
    <location>
        <begin position="1"/>
        <end position="17"/>
    </location>
</feature>
<reference evidence="6" key="1">
    <citation type="submission" date="2025-08" db="UniProtKB">
        <authorList>
            <consortium name="RefSeq"/>
        </authorList>
    </citation>
    <scope>IDENTIFICATION</scope>
    <source>
        <tissue evidence="6">Whole sample</tissue>
    </source>
</reference>
<dbReference type="GeneID" id="111126959"/>
<dbReference type="OrthoDB" id="10025477at2759"/>